<name>A0A6J5KMG4_9CAUD</name>
<evidence type="ECO:0000313" key="1">
    <source>
        <dbReference type="EMBL" id="CAB4123544.1"/>
    </source>
</evidence>
<protein>
    <submittedName>
        <fullName evidence="1">Uncharacterized protein</fullName>
    </submittedName>
</protein>
<sequence length="150" mass="17247">MTSSLSTVRSRFLINGDISNESSPRIIVLIDVVVNSELEEERKILRSVTERKVTGLNHRALSHLWNLADKYGLSVELAGFQSEFWTQVQLDTIMDKLERRGGNPFNYAELYSDIDDFIGELPYRNNLRGVIDLRERVARYGSWGIELDNL</sequence>
<proteinExistence type="predicted"/>
<dbReference type="EMBL" id="LR796174">
    <property type="protein sequence ID" value="CAB4123544.1"/>
    <property type="molecule type" value="Genomic_DNA"/>
</dbReference>
<accession>A0A6J5KMG4</accession>
<reference evidence="1" key="1">
    <citation type="submission" date="2020-04" db="EMBL/GenBank/DDBJ databases">
        <authorList>
            <person name="Chiriac C."/>
            <person name="Salcher M."/>
            <person name="Ghai R."/>
            <person name="Kavagutti S V."/>
        </authorList>
    </citation>
    <scope>NUCLEOTIDE SEQUENCE</scope>
</reference>
<gene>
    <name evidence="1" type="ORF">UFOVP46_40</name>
</gene>
<organism evidence="1">
    <name type="scientific">uncultured Caudovirales phage</name>
    <dbReference type="NCBI Taxonomy" id="2100421"/>
    <lineage>
        <taxon>Viruses</taxon>
        <taxon>Duplodnaviria</taxon>
        <taxon>Heunggongvirae</taxon>
        <taxon>Uroviricota</taxon>
        <taxon>Caudoviricetes</taxon>
        <taxon>Peduoviridae</taxon>
        <taxon>Maltschvirus</taxon>
        <taxon>Maltschvirus maltsch</taxon>
    </lineage>
</organism>